<dbReference type="EMBL" id="KV428048">
    <property type="protein sequence ID" value="KZT39286.1"/>
    <property type="molecule type" value="Genomic_DNA"/>
</dbReference>
<keyword evidence="2" id="KW-1185">Reference proteome</keyword>
<sequence length="186" mass="20214">MLFISETVHAAIADILSTTPSLSSIVKSNPIQGRLRVVCLAILHISQSFLTADGTVHGVLGHDITLNNCPPNLRHLMSELGAIGGIVEKMKQEDEDAALALSYSLEDAEQDLGSDDSFELNLESNIERLKKRLIGEAGYRESLTSEPACVRDVEGRIGRLGKHVMSLGSFKEREDIVFEILVGVTS</sequence>
<dbReference type="OrthoDB" id="3360715at2759"/>
<evidence type="ECO:0000313" key="1">
    <source>
        <dbReference type="EMBL" id="KZT39286.1"/>
    </source>
</evidence>
<reference evidence="1 2" key="1">
    <citation type="journal article" date="2016" name="Mol. Biol. Evol.">
        <title>Comparative Genomics of Early-Diverging Mushroom-Forming Fungi Provides Insights into the Origins of Lignocellulose Decay Capabilities.</title>
        <authorList>
            <person name="Nagy L.G."/>
            <person name="Riley R."/>
            <person name="Tritt A."/>
            <person name="Adam C."/>
            <person name="Daum C."/>
            <person name="Floudas D."/>
            <person name="Sun H."/>
            <person name="Yadav J.S."/>
            <person name="Pangilinan J."/>
            <person name="Larsson K.H."/>
            <person name="Matsuura K."/>
            <person name="Barry K."/>
            <person name="Labutti K."/>
            <person name="Kuo R."/>
            <person name="Ohm R.A."/>
            <person name="Bhattacharya S.S."/>
            <person name="Shirouzu T."/>
            <person name="Yoshinaga Y."/>
            <person name="Martin F.M."/>
            <person name="Grigoriev I.V."/>
            <person name="Hibbett D.S."/>
        </authorList>
    </citation>
    <scope>NUCLEOTIDE SEQUENCE [LARGE SCALE GENOMIC DNA]</scope>
    <source>
        <strain evidence="1 2">HHB10207 ss-3</strain>
    </source>
</reference>
<organism evidence="1 2">
    <name type="scientific">Sistotremastrum suecicum HHB10207 ss-3</name>
    <dbReference type="NCBI Taxonomy" id="1314776"/>
    <lineage>
        <taxon>Eukaryota</taxon>
        <taxon>Fungi</taxon>
        <taxon>Dikarya</taxon>
        <taxon>Basidiomycota</taxon>
        <taxon>Agaricomycotina</taxon>
        <taxon>Agaricomycetes</taxon>
        <taxon>Sistotremastrales</taxon>
        <taxon>Sistotremastraceae</taxon>
        <taxon>Sistotremastrum</taxon>
    </lineage>
</organism>
<gene>
    <name evidence="1" type="ORF">SISSUDRAFT_984986</name>
</gene>
<evidence type="ECO:0000313" key="2">
    <source>
        <dbReference type="Proteomes" id="UP000076798"/>
    </source>
</evidence>
<name>A0A166E7H5_9AGAM</name>
<dbReference type="Proteomes" id="UP000076798">
    <property type="component" value="Unassembled WGS sequence"/>
</dbReference>
<proteinExistence type="predicted"/>
<dbReference type="STRING" id="1314776.A0A166E7H5"/>
<accession>A0A166E7H5</accession>
<protein>
    <submittedName>
        <fullName evidence="1">Uncharacterized protein</fullName>
    </submittedName>
</protein>
<dbReference type="AlphaFoldDB" id="A0A166E7H5"/>